<reference evidence="3" key="2">
    <citation type="submission" date="2021-04" db="EMBL/GenBank/DDBJ databases">
        <authorList>
            <person name="Gilroy R."/>
        </authorList>
    </citation>
    <scope>NUCLEOTIDE SEQUENCE</scope>
    <source>
        <strain evidence="3">ChiBcec2-3848</strain>
    </source>
</reference>
<dbReference type="NCBIfam" id="NF007811">
    <property type="entry name" value="PRK10519.1"/>
    <property type="match status" value="1"/>
</dbReference>
<reference evidence="3" key="1">
    <citation type="journal article" date="2021" name="PeerJ">
        <title>Extensive microbial diversity within the chicken gut microbiome revealed by metagenomics and culture.</title>
        <authorList>
            <person name="Gilroy R."/>
            <person name="Ravi A."/>
            <person name="Getino M."/>
            <person name="Pursley I."/>
            <person name="Horton D.L."/>
            <person name="Alikhan N.F."/>
            <person name="Baker D."/>
            <person name="Gharbi K."/>
            <person name="Hall N."/>
            <person name="Watson M."/>
            <person name="Adriaenssens E.M."/>
            <person name="Foster-Nyarko E."/>
            <person name="Jarju S."/>
            <person name="Secka A."/>
            <person name="Antonio M."/>
            <person name="Oren A."/>
            <person name="Chaudhuri R.R."/>
            <person name="La Ragione R."/>
            <person name="Hildebrand F."/>
            <person name="Pallen M.J."/>
        </authorList>
    </citation>
    <scope>NUCLEOTIDE SEQUENCE</scope>
    <source>
        <strain evidence="3">ChiBcec2-3848</strain>
    </source>
</reference>
<gene>
    <name evidence="3" type="ORF">H9753_12560</name>
</gene>
<comment type="caution">
    <text evidence="3">The sequence shown here is derived from an EMBL/GenBank/DDBJ whole genome shotgun (WGS) entry which is preliminary data.</text>
</comment>
<feature type="transmembrane region" description="Helical" evidence="1">
    <location>
        <begin position="57"/>
        <end position="78"/>
    </location>
</feature>
<evidence type="ECO:0000256" key="1">
    <source>
        <dbReference type="SAM" id="Phobius"/>
    </source>
</evidence>
<feature type="domain" description="Nucleoside transporter/FeoB GTPase Gate" evidence="2">
    <location>
        <begin position="27"/>
        <end position="121"/>
    </location>
</feature>
<dbReference type="Proteomes" id="UP000823886">
    <property type="component" value="Unassembled WGS sequence"/>
</dbReference>
<accession>A0A9D2PNN1</accession>
<feature type="transmembrane region" description="Helical" evidence="1">
    <location>
        <begin position="129"/>
        <end position="154"/>
    </location>
</feature>
<keyword evidence="1" id="KW-0812">Transmembrane</keyword>
<dbReference type="PANTHER" id="PTHR35793:SF2">
    <property type="entry name" value="INNER MEMBRANE PROTEIN YJIG"/>
    <property type="match status" value="1"/>
</dbReference>
<evidence type="ECO:0000259" key="2">
    <source>
        <dbReference type="Pfam" id="PF07670"/>
    </source>
</evidence>
<keyword evidence="1" id="KW-0472">Membrane</keyword>
<sequence length="155" mass="16415">METKKKNIVDCFVGGARSGLDICLHSTIPNVIFAFVLIQILNLTGLTDIIGTICQPLMILFGLPGIAATVLVASLLSIGGGVGVAASLVTSGQLTNEHIAILLPAIFLMGALFQYMGRILGTAELKKKYYAPLFAIAIVNALLAMLVMRVLLLFL</sequence>
<evidence type="ECO:0000313" key="3">
    <source>
        <dbReference type="EMBL" id="HJC64428.1"/>
    </source>
</evidence>
<dbReference type="InterPro" id="IPR052549">
    <property type="entry name" value="SpmB"/>
</dbReference>
<keyword evidence="1" id="KW-1133">Transmembrane helix</keyword>
<organism evidence="3 4">
    <name type="scientific">Candidatus Blautia merdavium</name>
    <dbReference type="NCBI Taxonomy" id="2838494"/>
    <lineage>
        <taxon>Bacteria</taxon>
        <taxon>Bacillati</taxon>
        <taxon>Bacillota</taxon>
        <taxon>Clostridia</taxon>
        <taxon>Lachnospirales</taxon>
        <taxon>Lachnospiraceae</taxon>
        <taxon>Blautia</taxon>
    </lineage>
</organism>
<feature type="transmembrane region" description="Helical" evidence="1">
    <location>
        <begin position="31"/>
        <end position="50"/>
    </location>
</feature>
<dbReference type="EMBL" id="DWVZ01000170">
    <property type="protein sequence ID" value="HJC64428.1"/>
    <property type="molecule type" value="Genomic_DNA"/>
</dbReference>
<name>A0A9D2PNN1_9FIRM</name>
<dbReference type="GO" id="GO:0005886">
    <property type="term" value="C:plasma membrane"/>
    <property type="evidence" value="ECO:0007669"/>
    <property type="project" value="TreeGrafter"/>
</dbReference>
<dbReference type="PANTHER" id="PTHR35793">
    <property type="entry name" value="INNER MEMBRANE PROTEIN YJIG"/>
    <property type="match status" value="1"/>
</dbReference>
<dbReference type="AlphaFoldDB" id="A0A9D2PNN1"/>
<dbReference type="InterPro" id="IPR011642">
    <property type="entry name" value="Gate_dom"/>
</dbReference>
<evidence type="ECO:0000313" key="4">
    <source>
        <dbReference type="Proteomes" id="UP000823886"/>
    </source>
</evidence>
<dbReference type="Pfam" id="PF07670">
    <property type="entry name" value="Gate"/>
    <property type="match status" value="1"/>
</dbReference>
<protein>
    <submittedName>
        <fullName evidence="3">YjiG family protein</fullName>
    </submittedName>
</protein>
<proteinExistence type="predicted"/>
<feature type="transmembrane region" description="Helical" evidence="1">
    <location>
        <begin position="98"/>
        <end position="117"/>
    </location>
</feature>